<feature type="coiled-coil region" evidence="1">
    <location>
        <begin position="275"/>
        <end position="362"/>
    </location>
</feature>
<accession>A0A2G5SDS3</accession>
<organism evidence="3 4">
    <name type="scientific">Caenorhabditis nigoni</name>
    <dbReference type="NCBI Taxonomy" id="1611254"/>
    <lineage>
        <taxon>Eukaryota</taxon>
        <taxon>Metazoa</taxon>
        <taxon>Ecdysozoa</taxon>
        <taxon>Nematoda</taxon>
        <taxon>Chromadorea</taxon>
        <taxon>Rhabditida</taxon>
        <taxon>Rhabditina</taxon>
        <taxon>Rhabditomorpha</taxon>
        <taxon>Rhabditoidea</taxon>
        <taxon>Rhabditidae</taxon>
        <taxon>Peloderinae</taxon>
        <taxon>Caenorhabditis</taxon>
    </lineage>
</organism>
<keyword evidence="1" id="KW-0175">Coiled coil</keyword>
<dbReference type="Proteomes" id="UP000230233">
    <property type="component" value="Unassembled WGS sequence"/>
</dbReference>
<gene>
    <name evidence="3" type="ORF">B9Z55_027934</name>
</gene>
<comment type="caution">
    <text evidence="3">The sequence shown here is derived from an EMBL/GenBank/DDBJ whole genome shotgun (WGS) entry which is preliminary data.</text>
</comment>
<feature type="coiled-coil region" evidence="1">
    <location>
        <begin position="186"/>
        <end position="242"/>
    </location>
</feature>
<keyword evidence="4" id="KW-1185">Reference proteome</keyword>
<evidence type="ECO:0000256" key="2">
    <source>
        <dbReference type="SAM" id="MobiDB-lite"/>
    </source>
</evidence>
<feature type="coiled-coil region" evidence="1">
    <location>
        <begin position="395"/>
        <end position="464"/>
    </location>
</feature>
<evidence type="ECO:0000256" key="1">
    <source>
        <dbReference type="SAM" id="Coils"/>
    </source>
</evidence>
<protein>
    <submittedName>
        <fullName evidence="3">Uncharacterized protein</fullName>
    </submittedName>
</protein>
<dbReference type="OrthoDB" id="10433839at2759"/>
<name>A0A2G5SDS3_9PELO</name>
<dbReference type="AlphaFoldDB" id="A0A2G5SDS3"/>
<feature type="region of interest" description="Disordered" evidence="2">
    <location>
        <begin position="479"/>
        <end position="502"/>
    </location>
</feature>
<dbReference type="STRING" id="1611254.A0A2G5SDS3"/>
<proteinExistence type="predicted"/>
<feature type="coiled-coil region" evidence="1">
    <location>
        <begin position="110"/>
        <end position="146"/>
    </location>
</feature>
<evidence type="ECO:0000313" key="3">
    <source>
        <dbReference type="EMBL" id="PIC13036.1"/>
    </source>
</evidence>
<dbReference type="EMBL" id="PDUG01000015">
    <property type="protein sequence ID" value="PIC13036.1"/>
    <property type="molecule type" value="Genomic_DNA"/>
</dbReference>
<sequence>MNEIERHRERTQTLWHNFEGKLIEFKMANFHADQMLTKIVNQTANNAVFYAAELTRRVECMEKVDEQQKRETEMLRKTGNVFIVVPFKSANAFPAYPAGVDSLRQFLANMDRHEQNKEEPKNQARILELENQNREQAERLAKNNDDANVFMGQAHRKIGELEQEKIESAKLVQKLGDEKESQKLVIEQLGSEMTEMSKEVEAQNQKIEELEAANSKLQQADNEKQQKLNEAQQMKINEESEKMHMIEADLQNQMKLSANQKTSIEARDLQIGELKSQFAEKSKKMENEIQNAQRQLIAMQEALDSSERNAMDLKADIDQLMESHKTKILGFQNRILVLRQEATDQRNNNANMKSANDEATRKMIGKLREVQINNIALRKSLLETTGKYNLLPGVVAEQKQDLEAANGEVNNLKEECKTVKESDAQAKRELQLQTEKVDELKKQQKELEASRDELRRKMDAFNSAKEAFDLAKTQVNAAGTSDLQKGRKRRNVGNKKAAPVSYTANEPKRNSWELFCLLINRN</sequence>
<reference evidence="4" key="1">
    <citation type="submission" date="2017-10" db="EMBL/GenBank/DDBJ databases">
        <title>Rapid genome shrinkage in a self-fertile nematode reveals novel sperm competition proteins.</title>
        <authorList>
            <person name="Yin D."/>
            <person name="Schwarz E.M."/>
            <person name="Thomas C.G."/>
            <person name="Felde R.L."/>
            <person name="Korf I.F."/>
            <person name="Cutter A.D."/>
            <person name="Schartner C.M."/>
            <person name="Ralston E.J."/>
            <person name="Meyer B.J."/>
            <person name="Haag E.S."/>
        </authorList>
    </citation>
    <scope>NUCLEOTIDE SEQUENCE [LARGE SCALE GENOMIC DNA]</scope>
    <source>
        <strain evidence="4">JU1422</strain>
    </source>
</reference>
<evidence type="ECO:0000313" key="4">
    <source>
        <dbReference type="Proteomes" id="UP000230233"/>
    </source>
</evidence>